<gene>
    <name evidence="1" type="ORF">C5167_031461</name>
</gene>
<accession>A0A4Y7K7B7</accession>
<dbReference type="Proteomes" id="UP000316621">
    <property type="component" value="Chromosome 7"/>
</dbReference>
<dbReference type="InterPro" id="IPR039904">
    <property type="entry name" value="TRANK1"/>
</dbReference>
<evidence type="ECO:0000313" key="1">
    <source>
        <dbReference type="EMBL" id="RZC68202.1"/>
    </source>
</evidence>
<proteinExistence type="predicted"/>
<dbReference type="AlphaFoldDB" id="A0A4Y7K7B7"/>
<protein>
    <recommendedName>
        <fullName evidence="3">DNA helicase</fullName>
    </recommendedName>
</protein>
<evidence type="ECO:0008006" key="3">
    <source>
        <dbReference type="Google" id="ProtNLM"/>
    </source>
</evidence>
<reference evidence="1 2" key="1">
    <citation type="journal article" date="2018" name="Science">
        <title>The opium poppy genome and morphinan production.</title>
        <authorList>
            <person name="Guo L."/>
            <person name="Winzer T."/>
            <person name="Yang X."/>
            <person name="Li Y."/>
            <person name="Ning Z."/>
            <person name="He Z."/>
            <person name="Teodor R."/>
            <person name="Lu Y."/>
            <person name="Bowser T.A."/>
            <person name="Graham I.A."/>
            <person name="Ye K."/>
        </authorList>
    </citation>
    <scope>NUCLEOTIDE SEQUENCE [LARGE SCALE GENOMIC DNA]</scope>
    <source>
        <strain evidence="2">cv. HN1</strain>
        <tissue evidence="1">Leaves</tissue>
    </source>
</reference>
<dbReference type="EMBL" id="CM010721">
    <property type="protein sequence ID" value="RZC68202.1"/>
    <property type="molecule type" value="Genomic_DNA"/>
</dbReference>
<organism evidence="1 2">
    <name type="scientific">Papaver somniferum</name>
    <name type="common">Opium poppy</name>
    <dbReference type="NCBI Taxonomy" id="3469"/>
    <lineage>
        <taxon>Eukaryota</taxon>
        <taxon>Viridiplantae</taxon>
        <taxon>Streptophyta</taxon>
        <taxon>Embryophyta</taxon>
        <taxon>Tracheophyta</taxon>
        <taxon>Spermatophyta</taxon>
        <taxon>Magnoliopsida</taxon>
        <taxon>Ranunculales</taxon>
        <taxon>Papaveraceae</taxon>
        <taxon>Papaveroideae</taxon>
        <taxon>Papaver</taxon>
    </lineage>
</organism>
<dbReference type="OMA" id="WICENVD"/>
<keyword evidence="2" id="KW-1185">Reference proteome</keyword>
<evidence type="ECO:0000313" key="2">
    <source>
        <dbReference type="Proteomes" id="UP000316621"/>
    </source>
</evidence>
<name>A0A4Y7K7B7_PAPSO</name>
<dbReference type="STRING" id="3469.A0A4Y7K7B7"/>
<sequence>MESGGCRVQVELSKFFEESILDYICIFGVSPLKFQLRVFYGYMKERDLLDSNDVKFPKFSKAKHRILCFELKQLYVAITRTRQRLWICENVDFSKPMFDYWKKLGLFQLGGRCGSIKERDGDSFLEKLAKSCGLRVAGVHMLACNAGLARVARVEAAEIYESIGMADIAAKCFMEFRDFKRAGIGYFPSYDLFGNRRESRLEDVGDCFSLPGCWSTAADVYSRCNCFSKYFLVCTK</sequence>
<dbReference type="PANTHER" id="PTHR21529:SF4">
    <property type="entry name" value="TPR AND ANKYRIN REPEAT-CONTAINING PROTEIN 1"/>
    <property type="match status" value="1"/>
</dbReference>
<dbReference type="Gramene" id="RZC68202">
    <property type="protein sequence ID" value="RZC68202"/>
    <property type="gene ID" value="C5167_031461"/>
</dbReference>
<dbReference type="PANTHER" id="PTHR21529">
    <property type="entry name" value="MAMMARY TURMOR VIRUS RECEPTOR HOMOLOG 1, 2 MTVR1, 2"/>
    <property type="match status" value="1"/>
</dbReference>